<dbReference type="InterPro" id="IPR028974">
    <property type="entry name" value="TSP_type-3_rpt"/>
</dbReference>
<keyword evidence="6" id="KW-0406">Ion transport</keyword>
<dbReference type="PRINTS" id="PR01021">
    <property type="entry name" value="OMPADOMAIN"/>
</dbReference>
<dbReference type="SUPFAM" id="SSF56925">
    <property type="entry name" value="OMPA-like"/>
    <property type="match status" value="1"/>
</dbReference>
<sequence>MKKLLFLCICIACTFASSGQTEEKKWNIGLHGGVTQYNGDLGRDWYKTNNTTYGFGGISVSRYLGKLFDANLLLSKGTIGYNTGTSAGFKSDFNAIALNLRFNIVAPEYVIRPYVFVGAGAILFDNQLNFHTENYDYILPSAGGGINFRLSPSIMLNLQESFLFSNKDRRDGIDNADGDFKKKDAYLTHMVGLTFNLGDTQDTDNDGVADKKDNCPDTPTNVKVDKTGCPIDSDSDGIADYLDACPDISGSKILNGCPDKDNDGVEDAKDRCPDQAGISTLLGCPDADRDGVADIDDKCANTKLGTKVDKLGCPIDSDYDGVTDDLDRCPDTKGIISLNGCPDADGDGIADIDDKCPNTKGTSVNKGCPEIAKADIVRITYIGSKIFFENNSDKLKVASLSQLDELSKILYKYEGAILTIEGHTDSVGAEEFNMTLSKKRSESVREYLIGKGISDARIISIGFGETKPVATNTTSLGKAKNRRVELKTNY</sequence>
<keyword evidence="2" id="KW-0813">Transport</keyword>
<dbReference type="InterPro" id="IPR003367">
    <property type="entry name" value="Thrombospondin_3-like_rpt"/>
</dbReference>
<evidence type="ECO:0000256" key="1">
    <source>
        <dbReference type="ARBA" id="ARBA00004571"/>
    </source>
</evidence>
<keyword evidence="7" id="KW-0626">Porin</keyword>
<feature type="chain" id="PRO_5013269339" evidence="11">
    <location>
        <begin position="19"/>
        <end position="490"/>
    </location>
</feature>
<dbReference type="RefSeq" id="WP_073583130.1">
    <property type="nucleotide sequence ID" value="NZ_CBCSEA010000006.1"/>
</dbReference>
<accession>A0A1M7ZWG0</accession>
<dbReference type="AlphaFoldDB" id="A0A1M7ZWG0"/>
<dbReference type="OrthoDB" id="9805336at2"/>
<evidence type="ECO:0000313" key="13">
    <source>
        <dbReference type="EMBL" id="SHO73234.1"/>
    </source>
</evidence>
<proteinExistence type="predicted"/>
<comment type="subcellular location">
    <subcellularLocation>
        <location evidence="1">Cell outer membrane</location>
        <topology evidence="1">Multi-pass membrane protein</topology>
    </subcellularLocation>
</comment>
<dbReference type="InterPro" id="IPR050330">
    <property type="entry name" value="Bact_OuterMem_StrucFunc"/>
</dbReference>
<dbReference type="Proteomes" id="UP000184611">
    <property type="component" value="Unassembled WGS sequence"/>
</dbReference>
<dbReference type="STRING" id="416016.SAMN05443547_1589"/>
<evidence type="ECO:0000256" key="11">
    <source>
        <dbReference type="SAM" id="SignalP"/>
    </source>
</evidence>
<protein>
    <submittedName>
        <fullName evidence="13">Thrombospondin type 3 repeat-containing protein</fullName>
    </submittedName>
</protein>
<keyword evidence="8 10" id="KW-0472">Membrane</keyword>
<reference evidence="14" key="1">
    <citation type="submission" date="2016-12" db="EMBL/GenBank/DDBJ databases">
        <authorList>
            <person name="Varghese N."/>
            <person name="Submissions S."/>
        </authorList>
    </citation>
    <scope>NUCLEOTIDE SEQUENCE [LARGE SCALE GENOMIC DNA]</scope>
    <source>
        <strain evidence="14">DSM 18830</strain>
    </source>
</reference>
<dbReference type="GO" id="GO:0005509">
    <property type="term" value="F:calcium ion binding"/>
    <property type="evidence" value="ECO:0007669"/>
    <property type="project" value="InterPro"/>
</dbReference>
<evidence type="ECO:0000256" key="3">
    <source>
        <dbReference type="ARBA" id="ARBA00022452"/>
    </source>
</evidence>
<dbReference type="PANTHER" id="PTHR30329:SF21">
    <property type="entry name" value="LIPOPROTEIN YIAD-RELATED"/>
    <property type="match status" value="1"/>
</dbReference>
<dbReference type="InterPro" id="IPR006665">
    <property type="entry name" value="OmpA-like"/>
</dbReference>
<gene>
    <name evidence="13" type="ORF">SAMN05443547_1589</name>
</gene>
<keyword evidence="4" id="KW-0812">Transmembrane</keyword>
<evidence type="ECO:0000256" key="4">
    <source>
        <dbReference type="ARBA" id="ARBA00022692"/>
    </source>
</evidence>
<keyword evidence="9" id="KW-0998">Cell outer membrane</keyword>
<evidence type="ECO:0000313" key="14">
    <source>
        <dbReference type="Proteomes" id="UP000184611"/>
    </source>
</evidence>
<dbReference type="GO" id="GO:0009279">
    <property type="term" value="C:cell outer membrane"/>
    <property type="evidence" value="ECO:0007669"/>
    <property type="project" value="UniProtKB-SubCell"/>
</dbReference>
<dbReference type="Pfam" id="PF00691">
    <property type="entry name" value="OmpA"/>
    <property type="match status" value="1"/>
</dbReference>
<evidence type="ECO:0000256" key="5">
    <source>
        <dbReference type="ARBA" id="ARBA00022729"/>
    </source>
</evidence>
<dbReference type="PROSITE" id="PS51123">
    <property type="entry name" value="OMPA_2"/>
    <property type="match status" value="1"/>
</dbReference>
<dbReference type="CDD" id="cd07185">
    <property type="entry name" value="OmpA_C-like"/>
    <property type="match status" value="1"/>
</dbReference>
<dbReference type="SUPFAM" id="SSF103088">
    <property type="entry name" value="OmpA-like"/>
    <property type="match status" value="1"/>
</dbReference>
<evidence type="ECO:0000256" key="6">
    <source>
        <dbReference type="ARBA" id="ARBA00023065"/>
    </source>
</evidence>
<dbReference type="GO" id="GO:0006811">
    <property type="term" value="P:monoatomic ion transport"/>
    <property type="evidence" value="ECO:0007669"/>
    <property type="project" value="UniProtKB-KW"/>
</dbReference>
<dbReference type="PANTHER" id="PTHR30329">
    <property type="entry name" value="STATOR ELEMENT OF FLAGELLAR MOTOR COMPLEX"/>
    <property type="match status" value="1"/>
</dbReference>
<evidence type="ECO:0000256" key="8">
    <source>
        <dbReference type="ARBA" id="ARBA00023136"/>
    </source>
</evidence>
<evidence type="ECO:0000256" key="10">
    <source>
        <dbReference type="PROSITE-ProRule" id="PRU00473"/>
    </source>
</evidence>
<dbReference type="GO" id="GO:0015288">
    <property type="term" value="F:porin activity"/>
    <property type="evidence" value="ECO:0007669"/>
    <property type="project" value="UniProtKB-KW"/>
</dbReference>
<feature type="domain" description="OmpA-like" evidence="12">
    <location>
        <begin position="375"/>
        <end position="490"/>
    </location>
</feature>
<evidence type="ECO:0000256" key="2">
    <source>
        <dbReference type="ARBA" id="ARBA00022448"/>
    </source>
</evidence>
<dbReference type="EMBL" id="FRYK01000002">
    <property type="protein sequence ID" value="SHO73234.1"/>
    <property type="molecule type" value="Genomic_DNA"/>
</dbReference>
<keyword evidence="5 11" id="KW-0732">Signal</keyword>
<dbReference type="InterPro" id="IPR036737">
    <property type="entry name" value="OmpA-like_sf"/>
</dbReference>
<keyword evidence="14" id="KW-1185">Reference proteome</keyword>
<dbReference type="Pfam" id="PF02412">
    <property type="entry name" value="TSP_3"/>
    <property type="match status" value="3"/>
</dbReference>
<evidence type="ECO:0000256" key="7">
    <source>
        <dbReference type="ARBA" id="ARBA00023114"/>
    </source>
</evidence>
<feature type="signal peptide" evidence="11">
    <location>
        <begin position="1"/>
        <end position="18"/>
    </location>
</feature>
<dbReference type="SUPFAM" id="SSF103647">
    <property type="entry name" value="TSP type-3 repeat"/>
    <property type="match status" value="2"/>
</dbReference>
<organism evidence="13 14">
    <name type="scientific">Flavobacterium cucumis</name>
    <dbReference type="NCBI Taxonomy" id="416016"/>
    <lineage>
        <taxon>Bacteria</taxon>
        <taxon>Pseudomonadati</taxon>
        <taxon>Bacteroidota</taxon>
        <taxon>Flavobacteriia</taxon>
        <taxon>Flavobacteriales</taxon>
        <taxon>Flavobacteriaceae</taxon>
        <taxon>Flavobacterium</taxon>
    </lineage>
</organism>
<dbReference type="GO" id="GO:0007155">
    <property type="term" value="P:cell adhesion"/>
    <property type="evidence" value="ECO:0007669"/>
    <property type="project" value="InterPro"/>
</dbReference>
<evidence type="ECO:0000259" key="12">
    <source>
        <dbReference type="PROSITE" id="PS51123"/>
    </source>
</evidence>
<name>A0A1M7ZWG0_9FLAO</name>
<dbReference type="GO" id="GO:0046930">
    <property type="term" value="C:pore complex"/>
    <property type="evidence" value="ECO:0007669"/>
    <property type="project" value="UniProtKB-KW"/>
</dbReference>
<dbReference type="Gene3D" id="3.30.1330.60">
    <property type="entry name" value="OmpA-like domain"/>
    <property type="match status" value="1"/>
</dbReference>
<keyword evidence="3" id="KW-1134">Transmembrane beta strand</keyword>
<evidence type="ECO:0000256" key="9">
    <source>
        <dbReference type="ARBA" id="ARBA00023237"/>
    </source>
</evidence>
<dbReference type="InterPro" id="IPR006664">
    <property type="entry name" value="OMP_bac"/>
</dbReference>
<dbReference type="InterPro" id="IPR011250">
    <property type="entry name" value="OMP/PagP_B-barrel"/>
</dbReference>
<dbReference type="Gene3D" id="2.40.160.20">
    <property type="match status" value="1"/>
</dbReference>